<reference evidence="1 2" key="1">
    <citation type="submission" date="2017-06" db="EMBL/GenBank/DDBJ databases">
        <authorList>
            <person name="Kim H.J."/>
            <person name="Triplett B.A."/>
        </authorList>
    </citation>
    <scope>NUCLEOTIDE SEQUENCE [LARGE SCALE GENOMIC DNA]</scope>
    <source>
        <strain evidence="1 2">B29T1</strain>
    </source>
</reference>
<evidence type="ECO:0000313" key="2">
    <source>
        <dbReference type="Proteomes" id="UP000197065"/>
    </source>
</evidence>
<gene>
    <name evidence="1" type="ORF">SAMN07250955_11236</name>
</gene>
<dbReference type="AlphaFoldDB" id="A0A212RQ98"/>
<accession>A0A212RQ98</accession>
<dbReference type="OrthoDB" id="9775333at2"/>
<dbReference type="RefSeq" id="WP_088562374.1">
    <property type="nucleotide sequence ID" value="NZ_FYEH01000012.1"/>
</dbReference>
<sequence>MSWDNKVVWSEGLFLRPQHLQQSDRYFEKLVRVATTSLVGHGWGFTELKLNRELLSLGKIAIERARGITPDGMPFAIPDDADQPRPYDVPEHLRNEIIHLAVPLHQPGSIEIGAAHAADIAVRYIAGDQELVDNNAGQRDAVTIEVARLRFEILPEGADRSGFASLPIARLVERRPDLQVVLDEGHVVPALDCGASVVLAGYVTEIHGLLHHRAEALADRVVHSGTRGVAEIADFLLLQAINRWEPLFGHYAQASLLHPESLYLAMAQLAGELATYAGAQKHLTPQSSYQHTDLARSFLPLIQSIRTSLGMVLEQSAVPIRLRLHKYGVQIAEVSDRTLFTSATFVLAVRADIEATRLRREFPSQIKIGPAEKIKELVNVALPGIVINALPVAPRQIPFHAGTTYFEVDPQSPYWRDLRHSSGLALHVAGEFPNLELALWAIRAQ</sequence>
<dbReference type="PANTHER" id="PTHR35566">
    <property type="entry name" value="BLR3599 PROTEIN"/>
    <property type="match status" value="1"/>
</dbReference>
<name>A0A212RQ98_9PROT</name>
<dbReference type="InterPro" id="IPR010263">
    <property type="entry name" value="T6SS_TssK"/>
</dbReference>
<organism evidence="1 2">
    <name type="scientific">Arboricoccus pini</name>
    <dbReference type="NCBI Taxonomy" id="1963835"/>
    <lineage>
        <taxon>Bacteria</taxon>
        <taxon>Pseudomonadati</taxon>
        <taxon>Pseudomonadota</taxon>
        <taxon>Alphaproteobacteria</taxon>
        <taxon>Geminicoccales</taxon>
        <taxon>Geminicoccaceae</taxon>
        <taxon>Arboricoccus</taxon>
    </lineage>
</organism>
<dbReference type="NCBIfam" id="TIGR03353">
    <property type="entry name" value="VI_chp_4"/>
    <property type="match status" value="1"/>
</dbReference>
<evidence type="ECO:0000313" key="1">
    <source>
        <dbReference type="EMBL" id="SNB74753.1"/>
    </source>
</evidence>
<dbReference type="Pfam" id="PF05936">
    <property type="entry name" value="T6SS_VasE"/>
    <property type="match status" value="1"/>
</dbReference>
<protein>
    <submittedName>
        <fullName evidence="1">Type VI secretion system protein ImpJ</fullName>
    </submittedName>
</protein>
<keyword evidence="2" id="KW-1185">Reference proteome</keyword>
<dbReference type="EMBL" id="FYEH01000012">
    <property type="protein sequence ID" value="SNB74753.1"/>
    <property type="molecule type" value="Genomic_DNA"/>
</dbReference>
<dbReference type="PANTHER" id="PTHR35566:SF1">
    <property type="entry name" value="TYPE VI SECRETION SYSTEM BASEPLATE COMPONENT TSSK1"/>
    <property type="match status" value="1"/>
</dbReference>
<proteinExistence type="predicted"/>
<dbReference type="Proteomes" id="UP000197065">
    <property type="component" value="Unassembled WGS sequence"/>
</dbReference>